<keyword evidence="5 6" id="KW-0472">Membrane</keyword>
<evidence type="ECO:0000256" key="5">
    <source>
        <dbReference type="ARBA" id="ARBA00023136"/>
    </source>
</evidence>
<keyword evidence="4 6" id="KW-1133">Transmembrane helix</keyword>
<name>H0UK22_9BACT</name>
<feature type="transmembrane region" description="Helical" evidence="6">
    <location>
        <begin position="154"/>
        <end position="177"/>
    </location>
</feature>
<feature type="transmembrane region" description="Helical" evidence="6">
    <location>
        <begin position="275"/>
        <end position="294"/>
    </location>
</feature>
<evidence type="ECO:0000259" key="7">
    <source>
        <dbReference type="Pfam" id="PF00892"/>
    </source>
</evidence>
<feature type="transmembrane region" description="Helical" evidence="6">
    <location>
        <begin position="35"/>
        <end position="56"/>
    </location>
</feature>
<dbReference type="eggNOG" id="COG0697">
    <property type="taxonomic scope" value="Bacteria"/>
</dbReference>
<dbReference type="InterPro" id="IPR000620">
    <property type="entry name" value="EamA_dom"/>
</dbReference>
<feature type="transmembrane region" description="Helical" evidence="6">
    <location>
        <begin position="68"/>
        <end position="87"/>
    </location>
</feature>
<evidence type="ECO:0000313" key="8">
    <source>
        <dbReference type="EMBL" id="EHM13032.1"/>
    </source>
</evidence>
<dbReference type="AlphaFoldDB" id="H0UK22"/>
<dbReference type="InterPro" id="IPR050638">
    <property type="entry name" value="AA-Vitamin_Transporters"/>
</dbReference>
<protein>
    <submittedName>
        <fullName evidence="8">Putative permease, DMT superfamily</fullName>
    </submittedName>
</protein>
<evidence type="ECO:0000313" key="9">
    <source>
        <dbReference type="Proteomes" id="UP000003806"/>
    </source>
</evidence>
<comment type="similarity">
    <text evidence="2">Belongs to the EamA transporter family.</text>
</comment>
<reference evidence="8 9" key="1">
    <citation type="submission" date="2011-11" db="EMBL/GenBank/DDBJ databases">
        <title>The Noncontiguous Finished genome of Jonquetella anthropi DSM 22815.</title>
        <authorList>
            <consortium name="US DOE Joint Genome Institute (JGI-PGF)"/>
            <person name="Lucas S."/>
            <person name="Copeland A."/>
            <person name="Lapidus A."/>
            <person name="Glavina del Rio T."/>
            <person name="Dalin E."/>
            <person name="Tice H."/>
            <person name="Bruce D."/>
            <person name="Goodwin L."/>
            <person name="Pitluck S."/>
            <person name="Peters L."/>
            <person name="Mikhailova N."/>
            <person name="Held B."/>
            <person name="Kyrpides N."/>
            <person name="Mavromatis K."/>
            <person name="Ivanova N."/>
            <person name="Markowitz V."/>
            <person name="Cheng J.-F."/>
            <person name="Hugenholtz P."/>
            <person name="Woyke T."/>
            <person name="Wu D."/>
            <person name="Gronow S."/>
            <person name="Wellnitz S."/>
            <person name="Brambilla E."/>
            <person name="Klenk H.-P."/>
            <person name="Eisen J.A."/>
        </authorList>
    </citation>
    <scope>NUCLEOTIDE SEQUENCE [LARGE SCALE GENOMIC DNA]</scope>
    <source>
        <strain evidence="8 9">DSM 22815</strain>
    </source>
</reference>
<feature type="transmembrane region" description="Helical" evidence="6">
    <location>
        <begin position="93"/>
        <end position="118"/>
    </location>
</feature>
<dbReference type="STRING" id="885272.JonanDRAFT_0637"/>
<proteinExistence type="inferred from homology"/>
<sequence>MSKTVKGCLLAGLTGILWALSSPISKYLGRRGTDILNVTLIRVVLTSVLLAAWFLLKRRELFRIDLKLFAVLFLFGPFLGVGLYYGFGMSAVYLPVATALVIHYTFPMMVTVTAALLLKERPTRSDVHSALLIIVGVVLCAFTPQWTIDTTVSLPGVLWGFAAVVGMVGQTLFSRLVVRQGKISSLTQLFYVHISAAFWLAVYRLFVDCAPLSKLTAVDLSCTLVQAVCSSLIAYAAYGFAMIFIPASTASMMASGEIVGAVAIAAVALGEWPTVPHLLGCAAVMTAICVSAAGQRKRERFSVTPSDVA</sequence>
<evidence type="ECO:0000256" key="3">
    <source>
        <dbReference type="ARBA" id="ARBA00022692"/>
    </source>
</evidence>
<gene>
    <name evidence="8" type="ORF">JonanDRAFT_0637</name>
</gene>
<organism evidence="8 9">
    <name type="scientific">Jonquetella anthropi DSM 22815</name>
    <dbReference type="NCBI Taxonomy" id="885272"/>
    <lineage>
        <taxon>Bacteria</taxon>
        <taxon>Thermotogati</taxon>
        <taxon>Synergistota</taxon>
        <taxon>Synergistia</taxon>
        <taxon>Synergistales</taxon>
        <taxon>Dethiosulfovibrionaceae</taxon>
        <taxon>Jonquetella</taxon>
    </lineage>
</organism>
<feature type="domain" description="EamA" evidence="7">
    <location>
        <begin position="155"/>
        <end position="290"/>
    </location>
</feature>
<evidence type="ECO:0000256" key="6">
    <source>
        <dbReference type="SAM" id="Phobius"/>
    </source>
</evidence>
<dbReference type="OrthoDB" id="3599at2"/>
<dbReference type="EMBL" id="CM001376">
    <property type="protein sequence ID" value="EHM13032.1"/>
    <property type="molecule type" value="Genomic_DNA"/>
</dbReference>
<evidence type="ECO:0000256" key="2">
    <source>
        <dbReference type="ARBA" id="ARBA00007362"/>
    </source>
</evidence>
<feature type="domain" description="EamA" evidence="7">
    <location>
        <begin position="6"/>
        <end position="140"/>
    </location>
</feature>
<evidence type="ECO:0000256" key="4">
    <source>
        <dbReference type="ARBA" id="ARBA00022989"/>
    </source>
</evidence>
<feature type="transmembrane region" description="Helical" evidence="6">
    <location>
        <begin position="189"/>
        <end position="206"/>
    </location>
</feature>
<keyword evidence="3 6" id="KW-0812">Transmembrane</keyword>
<accession>H0UK22</accession>
<dbReference type="HOGENOM" id="CLU_924164_0_0_0"/>
<dbReference type="PANTHER" id="PTHR32322">
    <property type="entry name" value="INNER MEMBRANE TRANSPORTER"/>
    <property type="match status" value="1"/>
</dbReference>
<comment type="subcellular location">
    <subcellularLocation>
        <location evidence="1">Membrane</location>
        <topology evidence="1">Multi-pass membrane protein</topology>
    </subcellularLocation>
</comment>
<dbReference type="PANTHER" id="PTHR32322:SF2">
    <property type="entry name" value="EAMA DOMAIN-CONTAINING PROTEIN"/>
    <property type="match status" value="1"/>
</dbReference>
<dbReference type="SUPFAM" id="SSF103481">
    <property type="entry name" value="Multidrug resistance efflux transporter EmrE"/>
    <property type="match status" value="2"/>
</dbReference>
<feature type="transmembrane region" description="Helical" evidence="6">
    <location>
        <begin position="250"/>
        <end position="269"/>
    </location>
</feature>
<feature type="transmembrane region" description="Helical" evidence="6">
    <location>
        <begin position="130"/>
        <end position="148"/>
    </location>
</feature>
<dbReference type="GO" id="GO:0016020">
    <property type="term" value="C:membrane"/>
    <property type="evidence" value="ECO:0007669"/>
    <property type="project" value="UniProtKB-SubCell"/>
</dbReference>
<keyword evidence="9" id="KW-1185">Reference proteome</keyword>
<dbReference type="InterPro" id="IPR037185">
    <property type="entry name" value="EmrE-like"/>
</dbReference>
<evidence type="ECO:0000256" key="1">
    <source>
        <dbReference type="ARBA" id="ARBA00004141"/>
    </source>
</evidence>
<dbReference type="Proteomes" id="UP000003806">
    <property type="component" value="Chromosome"/>
</dbReference>
<dbReference type="RefSeq" id="WP_008520892.1">
    <property type="nucleotide sequence ID" value="NZ_CM001376.1"/>
</dbReference>
<feature type="transmembrane region" description="Helical" evidence="6">
    <location>
        <begin position="218"/>
        <end position="238"/>
    </location>
</feature>
<dbReference type="Pfam" id="PF00892">
    <property type="entry name" value="EamA"/>
    <property type="match status" value="2"/>
</dbReference>